<name>A0AAW3WD40_CLOBE</name>
<reference evidence="1" key="2">
    <citation type="journal article" date="2022" name="Nat. Biotechnol.">
        <title>Carbon-negative production of acetone and isopropanol by gas fermentation at industrial pilot scale.</title>
        <authorList>
            <person name="Liew F.E."/>
            <person name="Nogle R."/>
            <person name="Abdalla T."/>
            <person name="Rasor B.J."/>
            <person name="Canter C."/>
            <person name="Jensen R.O."/>
            <person name="Wang L."/>
            <person name="Strutz J."/>
            <person name="Chirania P."/>
            <person name="De Tissera S."/>
            <person name="Mueller A.P."/>
            <person name="Ruan Z."/>
            <person name="Gao A."/>
            <person name="Tran L."/>
            <person name="Engle N.L."/>
            <person name="Bromley J.C."/>
            <person name="Daniell J."/>
            <person name="Conrado R."/>
            <person name="Tschaplinski T.J."/>
            <person name="Giannone R.J."/>
            <person name="Hettich R.L."/>
            <person name="Karim A.S."/>
            <person name="Simpson S.D."/>
            <person name="Brown S.D."/>
            <person name="Leang C."/>
            <person name="Jewett M.C."/>
            <person name="Kopke M."/>
        </authorList>
    </citation>
    <scope>NUCLEOTIDE SEQUENCE</scope>
    <source>
        <strain evidence="1">DJ015</strain>
    </source>
</reference>
<dbReference type="Proteomes" id="UP001194098">
    <property type="component" value="Unassembled WGS sequence"/>
</dbReference>
<evidence type="ECO:0000313" key="1">
    <source>
        <dbReference type="EMBL" id="MBC2476905.1"/>
    </source>
</evidence>
<dbReference type="RefSeq" id="WP_171779750.1">
    <property type="nucleotide sequence ID" value="NZ_JABAGV010000067.1"/>
</dbReference>
<organism evidence="1 2">
    <name type="scientific">Clostridium beijerinckii</name>
    <name type="common">Clostridium MP</name>
    <dbReference type="NCBI Taxonomy" id="1520"/>
    <lineage>
        <taxon>Bacteria</taxon>
        <taxon>Bacillati</taxon>
        <taxon>Bacillota</taxon>
        <taxon>Clostridia</taxon>
        <taxon>Eubacteriales</taxon>
        <taxon>Clostridiaceae</taxon>
        <taxon>Clostridium</taxon>
    </lineage>
</organism>
<dbReference type="EMBL" id="JABAGV010000067">
    <property type="protein sequence ID" value="MBC2476905.1"/>
    <property type="molecule type" value="Genomic_DNA"/>
</dbReference>
<evidence type="ECO:0000313" key="2">
    <source>
        <dbReference type="Proteomes" id="UP001194098"/>
    </source>
</evidence>
<comment type="caution">
    <text evidence="1">The sequence shown here is derived from an EMBL/GenBank/DDBJ whole genome shotgun (WGS) entry which is preliminary data.</text>
</comment>
<protein>
    <submittedName>
        <fullName evidence="1">Uncharacterized protein</fullName>
    </submittedName>
</protein>
<proteinExistence type="predicted"/>
<gene>
    <name evidence="1" type="ORF">HGI39_19785</name>
</gene>
<sequence length="52" mass="6256">MKRKESTYNKATGYYYYDEVPMIVNGVKEIIKIKKYRKPMLAAQKRILNKNK</sequence>
<accession>A0AAW3WD40</accession>
<dbReference type="AlphaFoldDB" id="A0AAW3WD40"/>
<reference evidence="1" key="1">
    <citation type="submission" date="2020-04" db="EMBL/GenBank/DDBJ databases">
        <authorList>
            <person name="Brown S."/>
        </authorList>
    </citation>
    <scope>NUCLEOTIDE SEQUENCE</scope>
    <source>
        <strain evidence="1">DJ015</strain>
    </source>
</reference>